<reference evidence="3 4" key="1">
    <citation type="submission" date="2018-09" db="EMBL/GenBank/DDBJ databases">
        <title>YIM 75507 draft genome.</title>
        <authorList>
            <person name="Tang S."/>
            <person name="Feng Y."/>
        </authorList>
    </citation>
    <scope>NUCLEOTIDE SEQUENCE [LARGE SCALE GENOMIC DNA]</scope>
    <source>
        <strain evidence="3 4">YIM 75507</strain>
    </source>
</reference>
<feature type="transmembrane region" description="Helical" evidence="1">
    <location>
        <begin position="31"/>
        <end position="51"/>
    </location>
</feature>
<keyword evidence="4" id="KW-1185">Reference proteome</keyword>
<name>A0A3A4BIE7_9ACTN</name>
<dbReference type="OrthoDB" id="4775046at2"/>
<organism evidence="3 4">
    <name type="scientific">Bailinhaonella thermotolerans</name>
    <dbReference type="NCBI Taxonomy" id="1070861"/>
    <lineage>
        <taxon>Bacteria</taxon>
        <taxon>Bacillati</taxon>
        <taxon>Actinomycetota</taxon>
        <taxon>Actinomycetes</taxon>
        <taxon>Streptosporangiales</taxon>
        <taxon>Streptosporangiaceae</taxon>
        <taxon>Bailinhaonella</taxon>
    </lineage>
</organism>
<dbReference type="RefSeq" id="WP_119928455.1">
    <property type="nucleotide sequence ID" value="NZ_QZEY01000008.1"/>
</dbReference>
<keyword evidence="1" id="KW-1133">Transmembrane helix</keyword>
<evidence type="ECO:0000259" key="2">
    <source>
        <dbReference type="Pfam" id="PF20059"/>
    </source>
</evidence>
<keyword evidence="1" id="KW-0472">Membrane</keyword>
<evidence type="ECO:0000256" key="1">
    <source>
        <dbReference type="SAM" id="Phobius"/>
    </source>
</evidence>
<sequence>MGIGVSIFLITLGAILRFAITAEVPGIDIQNMGVILMVVGGIGVVLSVLFMTRRGRTAEDDLMNNEGPPRV</sequence>
<gene>
    <name evidence="3" type="ORF">D5H75_21980</name>
</gene>
<evidence type="ECO:0000313" key="3">
    <source>
        <dbReference type="EMBL" id="RJL31032.1"/>
    </source>
</evidence>
<dbReference type="InterPro" id="IPR045597">
    <property type="entry name" value="DUF6458"/>
</dbReference>
<accession>A0A3A4BIE7</accession>
<evidence type="ECO:0000313" key="4">
    <source>
        <dbReference type="Proteomes" id="UP000265768"/>
    </source>
</evidence>
<proteinExistence type="predicted"/>
<dbReference type="Proteomes" id="UP000265768">
    <property type="component" value="Unassembled WGS sequence"/>
</dbReference>
<dbReference type="EMBL" id="QZEY01000008">
    <property type="protein sequence ID" value="RJL31032.1"/>
    <property type="molecule type" value="Genomic_DNA"/>
</dbReference>
<feature type="domain" description="DUF6458" evidence="2">
    <location>
        <begin position="1"/>
        <end position="56"/>
    </location>
</feature>
<protein>
    <recommendedName>
        <fullName evidence="2">DUF6458 domain-containing protein</fullName>
    </recommendedName>
</protein>
<keyword evidence="1" id="KW-0812">Transmembrane</keyword>
<comment type="caution">
    <text evidence="3">The sequence shown here is derived from an EMBL/GenBank/DDBJ whole genome shotgun (WGS) entry which is preliminary data.</text>
</comment>
<dbReference type="Pfam" id="PF20059">
    <property type="entry name" value="DUF6458"/>
    <property type="match status" value="1"/>
</dbReference>
<dbReference type="AlphaFoldDB" id="A0A3A4BIE7"/>